<dbReference type="EMBL" id="QOUI01000007">
    <property type="protein sequence ID" value="RCK69287.1"/>
    <property type="molecule type" value="Genomic_DNA"/>
</dbReference>
<dbReference type="InterPro" id="IPR050963">
    <property type="entry name" value="Sirohydro_Cobaltochel/CbiX"/>
</dbReference>
<dbReference type="PANTHER" id="PTHR33542">
    <property type="entry name" value="SIROHYDROCHLORIN FERROCHELATASE, CHLOROPLASTIC"/>
    <property type="match status" value="1"/>
</dbReference>
<organism evidence="3 4">
    <name type="scientific">Desertihabitans brevis</name>
    <dbReference type="NCBI Taxonomy" id="2268447"/>
    <lineage>
        <taxon>Bacteria</taxon>
        <taxon>Bacillati</taxon>
        <taxon>Actinomycetota</taxon>
        <taxon>Actinomycetes</taxon>
        <taxon>Propionibacteriales</taxon>
        <taxon>Propionibacteriaceae</taxon>
        <taxon>Desertihabitans</taxon>
    </lineage>
</organism>
<dbReference type="Gene3D" id="3.40.50.1400">
    <property type="match status" value="2"/>
</dbReference>
<evidence type="ECO:0000256" key="2">
    <source>
        <dbReference type="ARBA" id="ARBA00023239"/>
    </source>
</evidence>
<accession>A0A367YU49</accession>
<dbReference type="Proteomes" id="UP000252770">
    <property type="component" value="Unassembled WGS sequence"/>
</dbReference>
<keyword evidence="2" id="KW-0456">Lyase</keyword>
<gene>
    <name evidence="3" type="ORF">DT076_12875</name>
</gene>
<evidence type="ECO:0000313" key="3">
    <source>
        <dbReference type="EMBL" id="RCK69287.1"/>
    </source>
</evidence>
<comment type="caution">
    <text evidence="3">The sequence shown here is derived from an EMBL/GenBank/DDBJ whole genome shotgun (WGS) entry which is preliminary data.</text>
</comment>
<dbReference type="SUPFAM" id="SSF53800">
    <property type="entry name" value="Chelatase"/>
    <property type="match status" value="1"/>
</dbReference>
<dbReference type="GO" id="GO:0046872">
    <property type="term" value="F:metal ion binding"/>
    <property type="evidence" value="ECO:0007669"/>
    <property type="project" value="UniProtKB-KW"/>
</dbReference>
<protein>
    <submittedName>
        <fullName evidence="3">Sirohydrochlorin chelatase</fullName>
    </submittedName>
</protein>
<evidence type="ECO:0000313" key="4">
    <source>
        <dbReference type="Proteomes" id="UP000252770"/>
    </source>
</evidence>
<keyword evidence="1" id="KW-0479">Metal-binding</keyword>
<reference evidence="3 4" key="1">
    <citation type="submission" date="2018-07" db="EMBL/GenBank/DDBJ databases">
        <title>Desertimonas flava gen. nov. sp. nov.</title>
        <authorList>
            <person name="Liu S."/>
        </authorList>
    </citation>
    <scope>NUCLEOTIDE SEQUENCE [LARGE SCALE GENOMIC DNA]</scope>
    <source>
        <strain evidence="3 4">16Sb5-5</strain>
    </source>
</reference>
<dbReference type="PANTHER" id="PTHR33542:SF5">
    <property type="entry name" value="FERROCHELATASE CHE1"/>
    <property type="match status" value="1"/>
</dbReference>
<keyword evidence="4" id="KW-1185">Reference proteome</keyword>
<dbReference type="Pfam" id="PF01903">
    <property type="entry name" value="CbiX"/>
    <property type="match status" value="2"/>
</dbReference>
<proteinExistence type="predicted"/>
<dbReference type="GO" id="GO:0016829">
    <property type="term" value="F:lyase activity"/>
    <property type="evidence" value="ECO:0007669"/>
    <property type="project" value="UniProtKB-KW"/>
</dbReference>
<dbReference type="CDD" id="cd03414">
    <property type="entry name" value="CbiX_SirB_C"/>
    <property type="match status" value="1"/>
</dbReference>
<sequence length="230" mass="24234">MLLLCAHGTDDPEGRRVFERLCTRVAETGRVRVEPTWVDVQHPQVEEVLGRLVAAGEQVVLVPALLSAGYHTQVDIADAVAAHPGRAVATGALGPHPRLADLLHRRLGEAGARPGDTVVLAAAGSSRVEASRAVEETAGLLAARWGAPVRIGYGSAARPSVTEAVREARAETSGRVVLASYLLAPGFFHDRLVAQGTDLVTAPLGAEAEVLDVVLDRYRSAVDPLRSPNS</sequence>
<name>A0A367YU49_9ACTN</name>
<dbReference type="AlphaFoldDB" id="A0A367YU49"/>
<evidence type="ECO:0000256" key="1">
    <source>
        <dbReference type="ARBA" id="ARBA00022723"/>
    </source>
</evidence>
<dbReference type="CDD" id="cd03416">
    <property type="entry name" value="CbiX_SirB_N"/>
    <property type="match status" value="1"/>
</dbReference>
<dbReference type="InterPro" id="IPR002762">
    <property type="entry name" value="CbiX-like"/>
</dbReference>